<evidence type="ECO:0000313" key="2">
    <source>
        <dbReference type="EMBL" id="CAJ1978323.1"/>
    </source>
</evidence>
<feature type="compositionally biased region" description="Basic residues" evidence="1">
    <location>
        <begin position="58"/>
        <end position="73"/>
    </location>
</feature>
<sequence>MARGARVTVRAPRLGWGLWSSSEGLRNIKNGAQSGVLGKEGEGAGRVELLRGEEAARKKSKAKGARAGKWRSG</sequence>
<accession>A0AA86W491</accession>
<evidence type="ECO:0000313" key="3">
    <source>
        <dbReference type="Proteomes" id="UP001189624"/>
    </source>
</evidence>
<reference evidence="2" key="1">
    <citation type="submission" date="2023-10" db="EMBL/GenBank/DDBJ databases">
        <authorList>
            <person name="Domelevo Entfellner J.-B."/>
        </authorList>
    </citation>
    <scope>NUCLEOTIDE SEQUENCE</scope>
</reference>
<dbReference type="EMBL" id="OY731408">
    <property type="protein sequence ID" value="CAJ1978323.1"/>
    <property type="molecule type" value="Genomic_DNA"/>
</dbReference>
<dbReference type="Proteomes" id="UP001189624">
    <property type="component" value="Chromosome 11"/>
</dbReference>
<organism evidence="2 3">
    <name type="scientific">Sphenostylis stenocarpa</name>
    <dbReference type="NCBI Taxonomy" id="92480"/>
    <lineage>
        <taxon>Eukaryota</taxon>
        <taxon>Viridiplantae</taxon>
        <taxon>Streptophyta</taxon>
        <taxon>Embryophyta</taxon>
        <taxon>Tracheophyta</taxon>
        <taxon>Spermatophyta</taxon>
        <taxon>Magnoliopsida</taxon>
        <taxon>eudicotyledons</taxon>
        <taxon>Gunneridae</taxon>
        <taxon>Pentapetalae</taxon>
        <taxon>rosids</taxon>
        <taxon>fabids</taxon>
        <taxon>Fabales</taxon>
        <taxon>Fabaceae</taxon>
        <taxon>Papilionoideae</taxon>
        <taxon>50 kb inversion clade</taxon>
        <taxon>NPAAA clade</taxon>
        <taxon>indigoferoid/millettioid clade</taxon>
        <taxon>Phaseoleae</taxon>
        <taxon>Sphenostylis</taxon>
    </lineage>
</organism>
<keyword evidence="3" id="KW-1185">Reference proteome</keyword>
<dbReference type="Gramene" id="rna-AYBTSS11_LOCUS30515">
    <property type="protein sequence ID" value="CAJ1978323.1"/>
    <property type="gene ID" value="gene-AYBTSS11_LOCUS30515"/>
</dbReference>
<protein>
    <submittedName>
        <fullName evidence="2">Uncharacterized protein</fullName>
    </submittedName>
</protein>
<feature type="region of interest" description="Disordered" evidence="1">
    <location>
        <begin position="54"/>
        <end position="73"/>
    </location>
</feature>
<gene>
    <name evidence="2" type="ORF">AYBTSS11_LOCUS30515</name>
</gene>
<name>A0AA86W491_9FABA</name>
<dbReference type="AlphaFoldDB" id="A0AA86W491"/>
<evidence type="ECO:0000256" key="1">
    <source>
        <dbReference type="SAM" id="MobiDB-lite"/>
    </source>
</evidence>
<proteinExistence type="predicted"/>